<comment type="similarity">
    <text evidence="2 11">Belongs to the complex I NDUFC2 subunit family.</text>
</comment>
<dbReference type="Pfam" id="PF06374">
    <property type="entry name" value="NDUF_C2"/>
    <property type="match status" value="1"/>
</dbReference>
<evidence type="ECO:0000256" key="1">
    <source>
        <dbReference type="ARBA" id="ARBA00004298"/>
    </source>
</evidence>
<evidence type="ECO:0000256" key="6">
    <source>
        <dbReference type="ARBA" id="ARBA00022792"/>
    </source>
</evidence>
<accession>A0ABM0GX96</accession>
<dbReference type="RefSeq" id="XP_002739379.1">
    <property type="nucleotide sequence ID" value="XM_002739333.2"/>
</dbReference>
<keyword evidence="14" id="KW-1185">Reference proteome</keyword>
<name>A0ABM0GX96_SACKO</name>
<feature type="region of interest" description="Disordered" evidence="12">
    <location>
        <begin position="82"/>
        <end position="102"/>
    </location>
</feature>
<evidence type="ECO:0000256" key="13">
    <source>
        <dbReference type="SAM" id="Phobius"/>
    </source>
</evidence>
<keyword evidence="6 11" id="KW-0999">Mitochondrion inner membrane</keyword>
<dbReference type="PIRSF" id="PIRSF017834">
    <property type="entry name" value="NADH-UbQ_OxRdtase_b14.5b"/>
    <property type="match status" value="1"/>
</dbReference>
<evidence type="ECO:0000256" key="12">
    <source>
        <dbReference type="SAM" id="MobiDB-lite"/>
    </source>
</evidence>
<sequence>MVVPDPNPTVNTHTVAFGSFGFFSSVVNNGLTRRPPLSGLHRHAIAFVIGAALGYYYRQFERRHWAERDWYIEDYVQRHPQSFPEPEKKKMGSILHPWGPVK</sequence>
<evidence type="ECO:0000256" key="4">
    <source>
        <dbReference type="ARBA" id="ARBA00022660"/>
    </source>
</evidence>
<reference evidence="15" key="1">
    <citation type="submission" date="2025-08" db="UniProtKB">
        <authorList>
            <consortium name="RefSeq"/>
        </authorList>
    </citation>
    <scope>IDENTIFICATION</scope>
    <source>
        <tissue evidence="15">Testes</tissue>
    </source>
</reference>
<keyword evidence="4 11" id="KW-0679">Respiratory chain</keyword>
<evidence type="ECO:0000256" key="9">
    <source>
        <dbReference type="ARBA" id="ARBA00023128"/>
    </source>
</evidence>
<proteinExistence type="inferred from homology"/>
<comment type="subcellular location">
    <subcellularLocation>
        <location evidence="1">Mitochondrion inner membrane</location>
        <topology evidence="1">Single-pass membrane protein</topology>
        <orientation evidence="1">Matrix side</orientation>
    </subcellularLocation>
</comment>
<evidence type="ECO:0000313" key="14">
    <source>
        <dbReference type="Proteomes" id="UP000694865"/>
    </source>
</evidence>
<dbReference type="GeneID" id="100375442"/>
<evidence type="ECO:0000256" key="11">
    <source>
        <dbReference type="PIRNR" id="PIRNR017834"/>
    </source>
</evidence>
<dbReference type="InterPro" id="IPR009423">
    <property type="entry name" value="NDUC2"/>
</dbReference>
<dbReference type="PANTHER" id="PTHR13099">
    <property type="entry name" value="NADH-UBIQUINONE OXIDOREDUCTASE SUBUNIT B14.5B"/>
    <property type="match status" value="1"/>
</dbReference>
<evidence type="ECO:0000256" key="10">
    <source>
        <dbReference type="ARBA" id="ARBA00023136"/>
    </source>
</evidence>
<gene>
    <name evidence="15" type="primary">LOC100375442</name>
</gene>
<organism evidence="14 15">
    <name type="scientific">Saccoglossus kowalevskii</name>
    <name type="common">Acorn worm</name>
    <dbReference type="NCBI Taxonomy" id="10224"/>
    <lineage>
        <taxon>Eukaryota</taxon>
        <taxon>Metazoa</taxon>
        <taxon>Hemichordata</taxon>
        <taxon>Enteropneusta</taxon>
        <taxon>Harrimaniidae</taxon>
        <taxon>Saccoglossus</taxon>
    </lineage>
</organism>
<evidence type="ECO:0000256" key="5">
    <source>
        <dbReference type="ARBA" id="ARBA00022692"/>
    </source>
</evidence>
<dbReference type="PANTHER" id="PTHR13099:SF0">
    <property type="entry name" value="NADH DEHYDROGENASE [UBIQUINONE] 1 SUBUNIT C2-RELATED"/>
    <property type="match status" value="1"/>
</dbReference>
<evidence type="ECO:0000256" key="8">
    <source>
        <dbReference type="ARBA" id="ARBA00022989"/>
    </source>
</evidence>
<evidence type="ECO:0000313" key="15">
    <source>
        <dbReference type="RefSeq" id="XP_002739379.1"/>
    </source>
</evidence>
<dbReference type="Proteomes" id="UP000694865">
    <property type="component" value="Unplaced"/>
</dbReference>
<keyword evidence="7 11" id="KW-0249">Electron transport</keyword>
<comment type="function">
    <text evidence="11">Accessory subunit of the mitochondrial membrane respiratory chain NADH dehydrogenase (Complex I), that is believed not to be involved in catalysis. Complex I functions in the transfer of electrons from NADH to the respiratory chain. The immediate electron acceptor for the enzyme is believed to be ubiquinone.</text>
</comment>
<keyword evidence="5 13" id="KW-0812">Transmembrane</keyword>
<protein>
    <recommendedName>
        <fullName evidence="11">NADH dehydrogenase [ubiquinone] 1 subunit C2</fullName>
    </recommendedName>
</protein>
<evidence type="ECO:0000256" key="3">
    <source>
        <dbReference type="ARBA" id="ARBA00022448"/>
    </source>
</evidence>
<evidence type="ECO:0000256" key="7">
    <source>
        <dbReference type="ARBA" id="ARBA00022982"/>
    </source>
</evidence>
<keyword evidence="9 11" id="KW-0496">Mitochondrion</keyword>
<keyword evidence="8 13" id="KW-1133">Transmembrane helix</keyword>
<feature type="transmembrane region" description="Helical" evidence="13">
    <location>
        <begin position="40"/>
        <end position="57"/>
    </location>
</feature>
<evidence type="ECO:0000256" key="2">
    <source>
        <dbReference type="ARBA" id="ARBA00008674"/>
    </source>
</evidence>
<keyword evidence="10 11" id="KW-0472">Membrane</keyword>
<keyword evidence="3 11" id="KW-0813">Transport</keyword>